<dbReference type="Proteomes" id="UP000245820">
    <property type="component" value="Chromosome"/>
</dbReference>
<dbReference type="EMBL" id="CP029343">
    <property type="protein sequence ID" value="AWL07182.1"/>
    <property type="molecule type" value="Genomic_DNA"/>
</dbReference>
<dbReference type="InterPro" id="IPR016410">
    <property type="entry name" value="Phage_imm"/>
</dbReference>
<protein>
    <recommendedName>
        <fullName evidence="4">Superinfection immunity protein</fullName>
    </recommendedName>
</protein>
<dbReference type="KEGG" id="mtim:DIR46_23975"/>
<dbReference type="RefSeq" id="WP_109347477.1">
    <property type="nucleotide sequence ID" value="NZ_CP029343.1"/>
</dbReference>
<keyword evidence="1" id="KW-0472">Membrane</keyword>
<organism evidence="2 3">
    <name type="scientific">Massilia oculi</name>
    <dbReference type="NCBI Taxonomy" id="945844"/>
    <lineage>
        <taxon>Bacteria</taxon>
        <taxon>Pseudomonadati</taxon>
        <taxon>Pseudomonadota</taxon>
        <taxon>Betaproteobacteria</taxon>
        <taxon>Burkholderiales</taxon>
        <taxon>Oxalobacteraceae</taxon>
        <taxon>Telluria group</taxon>
        <taxon>Massilia</taxon>
    </lineage>
</organism>
<dbReference type="AlphaFoldDB" id="A0A2S2DP74"/>
<evidence type="ECO:0000256" key="1">
    <source>
        <dbReference type="SAM" id="Phobius"/>
    </source>
</evidence>
<keyword evidence="1" id="KW-0812">Transmembrane</keyword>
<proteinExistence type="predicted"/>
<name>A0A2S2DP74_9BURK</name>
<dbReference type="OrthoDB" id="9099722at2"/>
<keyword evidence="3" id="KW-1185">Reference proteome</keyword>
<sequence>MKRIARIGVVLLAACALCLLRIALVLLGTTVYLLLLPGVIAMKRDYPRADRVFLWCALLGWTGVGWIAAMVFVLTRRTNPTHAHAGRQPSMATGDGTVVFTKRGRDC</sequence>
<dbReference type="Pfam" id="PF14373">
    <property type="entry name" value="Imm_superinfect"/>
    <property type="match status" value="1"/>
</dbReference>
<evidence type="ECO:0008006" key="4">
    <source>
        <dbReference type="Google" id="ProtNLM"/>
    </source>
</evidence>
<evidence type="ECO:0000313" key="2">
    <source>
        <dbReference type="EMBL" id="AWL07182.1"/>
    </source>
</evidence>
<feature type="transmembrane region" description="Helical" evidence="1">
    <location>
        <begin position="52"/>
        <end position="74"/>
    </location>
</feature>
<evidence type="ECO:0000313" key="3">
    <source>
        <dbReference type="Proteomes" id="UP000245820"/>
    </source>
</evidence>
<gene>
    <name evidence="2" type="ORF">DIR46_23975</name>
</gene>
<accession>A0A2S2DP74</accession>
<keyword evidence="1" id="KW-1133">Transmembrane helix</keyword>
<reference evidence="2 3" key="1">
    <citation type="submission" date="2018-05" db="EMBL/GenBank/DDBJ databases">
        <title>Complete genome sequence of Massilia oculi sp. nov. CCUG 43427T (=DSM 26321T), the type strain of M. oculi, and comparison with genome sequences of other Massilia strains.</title>
        <authorList>
            <person name="Zhu B."/>
        </authorList>
    </citation>
    <scope>NUCLEOTIDE SEQUENCE [LARGE SCALE GENOMIC DNA]</scope>
    <source>
        <strain evidence="2 3">CCUG 43427</strain>
    </source>
</reference>